<gene>
    <name evidence="2" type="ORF">LSTR_LSTR016328</name>
</gene>
<reference evidence="2 3" key="1">
    <citation type="journal article" date="2017" name="Gigascience">
        <title>Genome sequence of the small brown planthopper, Laodelphax striatellus.</title>
        <authorList>
            <person name="Zhu J."/>
            <person name="Jiang F."/>
            <person name="Wang X."/>
            <person name="Yang P."/>
            <person name="Bao Y."/>
            <person name="Zhao W."/>
            <person name="Wang W."/>
            <person name="Lu H."/>
            <person name="Wang Q."/>
            <person name="Cui N."/>
            <person name="Li J."/>
            <person name="Chen X."/>
            <person name="Luo L."/>
            <person name="Yu J."/>
            <person name="Kang L."/>
            <person name="Cui F."/>
        </authorList>
    </citation>
    <scope>NUCLEOTIDE SEQUENCE [LARGE SCALE GENOMIC DNA]</scope>
    <source>
        <strain evidence="2">Lst14</strain>
    </source>
</reference>
<evidence type="ECO:0000256" key="1">
    <source>
        <dbReference type="SAM" id="MobiDB-lite"/>
    </source>
</evidence>
<dbReference type="Proteomes" id="UP000291343">
    <property type="component" value="Unassembled WGS sequence"/>
</dbReference>
<organism evidence="2 3">
    <name type="scientific">Laodelphax striatellus</name>
    <name type="common">Small brown planthopper</name>
    <name type="synonym">Delphax striatella</name>
    <dbReference type="NCBI Taxonomy" id="195883"/>
    <lineage>
        <taxon>Eukaryota</taxon>
        <taxon>Metazoa</taxon>
        <taxon>Ecdysozoa</taxon>
        <taxon>Arthropoda</taxon>
        <taxon>Hexapoda</taxon>
        <taxon>Insecta</taxon>
        <taxon>Pterygota</taxon>
        <taxon>Neoptera</taxon>
        <taxon>Paraneoptera</taxon>
        <taxon>Hemiptera</taxon>
        <taxon>Auchenorrhyncha</taxon>
        <taxon>Fulgoroidea</taxon>
        <taxon>Delphacidae</taxon>
        <taxon>Criomorphinae</taxon>
        <taxon>Laodelphax</taxon>
    </lineage>
</organism>
<keyword evidence="3" id="KW-1185">Reference proteome</keyword>
<accession>A0A482WG85</accession>
<dbReference type="AlphaFoldDB" id="A0A482WG85"/>
<evidence type="ECO:0000313" key="3">
    <source>
        <dbReference type="Proteomes" id="UP000291343"/>
    </source>
</evidence>
<comment type="caution">
    <text evidence="2">The sequence shown here is derived from an EMBL/GenBank/DDBJ whole genome shotgun (WGS) entry which is preliminary data.</text>
</comment>
<dbReference type="InParanoid" id="A0A482WG85"/>
<proteinExistence type="predicted"/>
<feature type="region of interest" description="Disordered" evidence="1">
    <location>
        <begin position="31"/>
        <end position="74"/>
    </location>
</feature>
<feature type="compositionally biased region" description="Pro residues" evidence="1">
    <location>
        <begin position="38"/>
        <end position="49"/>
    </location>
</feature>
<dbReference type="EMBL" id="QKKF02036829">
    <property type="protein sequence ID" value="RZF32503.1"/>
    <property type="molecule type" value="Genomic_DNA"/>
</dbReference>
<evidence type="ECO:0000313" key="2">
    <source>
        <dbReference type="EMBL" id="RZF32503.1"/>
    </source>
</evidence>
<name>A0A482WG85_LAOST</name>
<sequence>MCVYSPSSVCWLIYSRDGGGKGIEESLYLTRERTSSCEPPPPPPPPPFTAPNDKWPSKTKRPESLATVLKLRST</sequence>
<protein>
    <submittedName>
        <fullName evidence="2">Uncharacterized protein</fullName>
    </submittedName>
</protein>